<dbReference type="GO" id="GO:0035447">
    <property type="term" value="F:mycothiol synthase activity"/>
    <property type="evidence" value="ECO:0007669"/>
    <property type="project" value="UniProtKB-EC"/>
</dbReference>
<dbReference type="PROSITE" id="PS51186">
    <property type="entry name" value="GNAT"/>
    <property type="match status" value="1"/>
</dbReference>
<keyword evidence="1 4" id="KW-0808">Transferase</keyword>
<dbReference type="Proteomes" id="UP000581688">
    <property type="component" value="Unassembled WGS sequence"/>
</dbReference>
<dbReference type="InterPro" id="IPR016181">
    <property type="entry name" value="Acyl_CoA_acyltransferase"/>
</dbReference>
<organism evidence="4 5">
    <name type="scientific">Salirhabdus euzebyi</name>
    <dbReference type="NCBI Taxonomy" id="394506"/>
    <lineage>
        <taxon>Bacteria</taxon>
        <taxon>Bacillati</taxon>
        <taxon>Bacillota</taxon>
        <taxon>Bacilli</taxon>
        <taxon>Bacillales</taxon>
        <taxon>Bacillaceae</taxon>
        <taxon>Salirhabdus</taxon>
    </lineage>
</organism>
<dbReference type="SUPFAM" id="SSF55729">
    <property type="entry name" value="Acyl-CoA N-acyltransferases (Nat)"/>
    <property type="match status" value="1"/>
</dbReference>
<evidence type="ECO:0000313" key="4">
    <source>
        <dbReference type="EMBL" id="MBB6454472.1"/>
    </source>
</evidence>
<evidence type="ECO:0000259" key="3">
    <source>
        <dbReference type="PROSITE" id="PS51186"/>
    </source>
</evidence>
<dbReference type="EMBL" id="JACHGH010000009">
    <property type="protein sequence ID" value="MBB6454472.1"/>
    <property type="molecule type" value="Genomic_DNA"/>
</dbReference>
<keyword evidence="2 4" id="KW-0012">Acyltransferase</keyword>
<accession>A0A841Q856</accession>
<dbReference type="CDD" id="cd04301">
    <property type="entry name" value="NAT_SF"/>
    <property type="match status" value="1"/>
</dbReference>
<feature type="domain" description="N-acetyltransferase" evidence="3">
    <location>
        <begin position="151"/>
        <end position="298"/>
    </location>
</feature>
<dbReference type="RefSeq" id="WP_174497045.1">
    <property type="nucleotide sequence ID" value="NZ_CADDWK010000011.1"/>
</dbReference>
<reference evidence="4 5" key="1">
    <citation type="submission" date="2020-08" db="EMBL/GenBank/DDBJ databases">
        <title>Genomic Encyclopedia of Type Strains, Phase IV (KMG-IV): sequencing the most valuable type-strain genomes for metagenomic binning, comparative biology and taxonomic classification.</title>
        <authorList>
            <person name="Goeker M."/>
        </authorList>
    </citation>
    <scope>NUCLEOTIDE SEQUENCE [LARGE SCALE GENOMIC DNA]</scope>
    <source>
        <strain evidence="4 5">DSM 19612</strain>
    </source>
</reference>
<comment type="caution">
    <text evidence="4">The sequence shown here is derived from an EMBL/GenBank/DDBJ whole genome shotgun (WGS) entry which is preliminary data.</text>
</comment>
<dbReference type="AlphaFoldDB" id="A0A841Q856"/>
<gene>
    <name evidence="4" type="ORF">HNQ94_002954</name>
</gene>
<evidence type="ECO:0000256" key="2">
    <source>
        <dbReference type="ARBA" id="ARBA00023315"/>
    </source>
</evidence>
<evidence type="ECO:0000313" key="5">
    <source>
        <dbReference type="Proteomes" id="UP000581688"/>
    </source>
</evidence>
<dbReference type="InterPro" id="IPR000182">
    <property type="entry name" value="GNAT_dom"/>
</dbReference>
<protein>
    <submittedName>
        <fullName evidence="4">Mycothiol synthase</fullName>
        <ecNumber evidence="4">2.3.1.189</ecNumber>
    </submittedName>
</protein>
<keyword evidence="5" id="KW-1185">Reference proteome</keyword>
<dbReference type="Pfam" id="PF00583">
    <property type="entry name" value="Acetyltransf_1"/>
    <property type="match status" value="1"/>
</dbReference>
<proteinExistence type="predicted"/>
<dbReference type="PANTHER" id="PTHR43420">
    <property type="entry name" value="ACETYLTRANSFERASE"/>
    <property type="match status" value="1"/>
</dbReference>
<sequence>MKIEALTSEKVEAFIQYCKKYKGEIDESYLYDEDLRDFEPNEENPTYIVTNDSGNIIGTVSLIIDAYNRSGKKGRFRIFHSETENKEIYQILMESILGHVDGLENIFVFVPEENKELKHSIEALDFQIERYSFLLVRDELEVPAYHLPIDYEIKTFQPGKDEQAWCEVRNASFATLKGSETPITPDMVTEMTKDDEYLEGGLLILYHNQQPVGVVKGSKDEFEGEPIMNIGPVAVIPEYQGKGLGRILLRASLHIANEKDFKRTILCVNADNERAKSLYIQEGFKQVEAVACYNYSLI</sequence>
<dbReference type="Gene3D" id="3.40.630.30">
    <property type="match status" value="1"/>
</dbReference>
<evidence type="ECO:0000256" key="1">
    <source>
        <dbReference type="ARBA" id="ARBA00022679"/>
    </source>
</evidence>
<name>A0A841Q856_9BACI</name>
<dbReference type="InterPro" id="IPR050680">
    <property type="entry name" value="YpeA/RimI_acetyltransf"/>
</dbReference>
<dbReference type="EC" id="2.3.1.189" evidence="4"/>